<protein>
    <submittedName>
        <fullName evidence="1">Uncharacterized protein</fullName>
    </submittedName>
</protein>
<sequence>MKTIKEVYEEYKSKENASIHIDLLEQIRNQTEYNFYRGVDGAADFFEDQSGTMFIDVDGKNWFVSAPQVNIQPRIWATNLKADEPYDIVALIDGVLYESPETYSRKEFVIASVNRLREELTKEFVKENWNKTGYNKLAFDVAIKDWDDDNANS</sequence>
<dbReference type="EMBL" id="MF448340">
    <property type="protein sequence ID" value="ASU00294.1"/>
    <property type="molecule type" value="Genomic_DNA"/>
</dbReference>
<evidence type="ECO:0000313" key="2">
    <source>
        <dbReference type="Proteomes" id="UP000226092"/>
    </source>
</evidence>
<dbReference type="Proteomes" id="UP000226092">
    <property type="component" value="Segment"/>
</dbReference>
<evidence type="ECO:0000313" key="1">
    <source>
        <dbReference type="EMBL" id="ASU00294.1"/>
    </source>
</evidence>
<dbReference type="GeneID" id="55604625"/>
<proteinExistence type="predicted"/>
<organism evidence="1 2">
    <name type="scientific">Aeromonas phage AS-zj</name>
    <dbReference type="NCBI Taxonomy" id="2024208"/>
    <lineage>
        <taxon>Viruses</taxon>
        <taxon>Duplodnaviria</taxon>
        <taxon>Heunggongvirae</taxon>
        <taxon>Uroviricota</taxon>
        <taxon>Caudoviricetes</taxon>
        <taxon>Pantevenvirales</taxon>
        <taxon>Straboviridae</taxon>
        <taxon>Emmerichvirinae</taxon>
        <taxon>Ceceduovirus</taxon>
        <taxon>Ceceduovirus aszj</taxon>
    </lineage>
</organism>
<dbReference type="KEGG" id="vg:55604625"/>
<keyword evidence="2" id="KW-1185">Reference proteome</keyword>
<reference evidence="1 2" key="1">
    <citation type="submission" date="2017-07" db="EMBL/GenBank/DDBJ databases">
        <title>In vitro design and evaluation of phage cocktails against multidrug-resistant Aeromonas salmonicida.</title>
        <authorList>
            <person name="Chen L."/>
            <person name="Yuan S."/>
            <person name="Ma Y."/>
        </authorList>
    </citation>
    <scope>NUCLEOTIDE SEQUENCE [LARGE SCALE GENOMIC DNA]</scope>
</reference>
<dbReference type="RefSeq" id="YP_009834558.1">
    <property type="nucleotide sequence ID" value="NC_048673.1"/>
</dbReference>
<name>A0A223LE23_9CAUD</name>
<accession>A0A223LE23</accession>